<dbReference type="AlphaFoldDB" id="A0A0A2MYR9"/>
<dbReference type="STRING" id="1121898.GCA_000422725_02087"/>
<gene>
    <name evidence="1" type="ORF">Q766_08670</name>
</gene>
<keyword evidence="2" id="KW-1185">Reference proteome</keyword>
<name>A0A0A2MYR9_9FLAO</name>
<comment type="caution">
    <text evidence="1">The sequence shown here is derived from an EMBL/GenBank/DDBJ whole genome shotgun (WGS) entry which is preliminary data.</text>
</comment>
<dbReference type="OrthoDB" id="1100436at2"/>
<dbReference type="eggNOG" id="COG0438">
    <property type="taxonomic scope" value="Bacteria"/>
</dbReference>
<organism evidence="1 2">
    <name type="scientific">Flavobacterium subsaxonicum WB 4.1-42 = DSM 21790</name>
    <dbReference type="NCBI Taxonomy" id="1121898"/>
    <lineage>
        <taxon>Bacteria</taxon>
        <taxon>Pseudomonadati</taxon>
        <taxon>Bacteroidota</taxon>
        <taxon>Flavobacteriia</taxon>
        <taxon>Flavobacteriales</taxon>
        <taxon>Flavobacteriaceae</taxon>
        <taxon>Flavobacterium</taxon>
    </lineage>
</organism>
<evidence type="ECO:0008006" key="3">
    <source>
        <dbReference type="Google" id="ProtNLM"/>
    </source>
</evidence>
<dbReference type="RefSeq" id="WP_026990904.1">
    <property type="nucleotide sequence ID" value="NZ_AUGP01000018.1"/>
</dbReference>
<dbReference type="Gene3D" id="3.40.50.2000">
    <property type="entry name" value="Glycogen Phosphorylase B"/>
    <property type="match status" value="1"/>
</dbReference>
<reference evidence="1 2" key="1">
    <citation type="submission" date="2013-09" db="EMBL/GenBank/DDBJ databases">
        <authorList>
            <person name="Zeng Z."/>
            <person name="Chen C."/>
        </authorList>
    </citation>
    <scope>NUCLEOTIDE SEQUENCE [LARGE SCALE GENOMIC DNA]</scope>
    <source>
        <strain evidence="1 2">WB 4.1-42</strain>
    </source>
</reference>
<accession>A0A0A2MYR9</accession>
<sequence>MKIVFLCGSLEPGKDGVGDYTLLLATELIRQGHAVKTIALNDRHVKTDVYSVWHDKETSVDVLRLPSLQTWNERMIKAKNFIDGFNSDVLSLQYVPFSFNDKGLPFNLSSKLNKLSHKGKWHIMFHELWGGINNSKTNTLKNRVFYFLQKKCVFHNLNAVKPFLITTSISAYQTHLKKYKVSILPLFSNIRFLNNHQVKQNTDIQAVNFGTFSGELDKFKNQLNWLKKVAEKQGKKIIFITFGSGGQFKLPSLNMAKNIFGNENVSDLGLLPAQEISNILSRSDIGISRADGLLWGKSGTTMAMLEHGLPVVLKGTRADLQLSVSDFNYQEHLYFCDDDYNNLPQRTHPVDALPKVAKQLYNLYTIKK</sequence>
<dbReference type="EMBL" id="JRLY01000005">
    <property type="protein sequence ID" value="KGO93365.1"/>
    <property type="molecule type" value="Genomic_DNA"/>
</dbReference>
<proteinExistence type="predicted"/>
<evidence type="ECO:0000313" key="1">
    <source>
        <dbReference type="EMBL" id="KGO93365.1"/>
    </source>
</evidence>
<dbReference type="Proteomes" id="UP000030111">
    <property type="component" value="Unassembled WGS sequence"/>
</dbReference>
<protein>
    <recommendedName>
        <fullName evidence="3">Glycosyltransferase subfamily 4-like N-terminal domain-containing protein</fullName>
    </recommendedName>
</protein>
<evidence type="ECO:0000313" key="2">
    <source>
        <dbReference type="Proteomes" id="UP000030111"/>
    </source>
</evidence>
<dbReference type="SUPFAM" id="SSF53756">
    <property type="entry name" value="UDP-Glycosyltransferase/glycogen phosphorylase"/>
    <property type="match status" value="1"/>
</dbReference>